<dbReference type="OrthoDB" id="2095648at2759"/>
<feature type="region of interest" description="Disordered" evidence="1">
    <location>
        <begin position="1"/>
        <end position="26"/>
    </location>
</feature>
<dbReference type="EMBL" id="JAFCMP010000518">
    <property type="protein sequence ID" value="KAG5178059.1"/>
    <property type="molecule type" value="Genomic_DNA"/>
</dbReference>
<name>A0A836C9Y8_9STRA</name>
<evidence type="ECO:0000256" key="1">
    <source>
        <dbReference type="SAM" id="MobiDB-lite"/>
    </source>
</evidence>
<organism evidence="2 3">
    <name type="scientific">Tribonema minus</name>
    <dbReference type="NCBI Taxonomy" id="303371"/>
    <lineage>
        <taxon>Eukaryota</taxon>
        <taxon>Sar</taxon>
        <taxon>Stramenopiles</taxon>
        <taxon>Ochrophyta</taxon>
        <taxon>PX clade</taxon>
        <taxon>Xanthophyceae</taxon>
        <taxon>Tribonematales</taxon>
        <taxon>Tribonemataceae</taxon>
        <taxon>Tribonema</taxon>
    </lineage>
</organism>
<feature type="compositionally biased region" description="Basic and acidic residues" evidence="1">
    <location>
        <begin position="1"/>
        <end position="17"/>
    </location>
</feature>
<keyword evidence="3" id="KW-1185">Reference proteome</keyword>
<sequence length="250" mass="27981">MQASKGDNDGAAAKEEAGDASSHEVSGPAIDNLSRMCLEQITAGIAPVDLHMLPHQTLVQIAQMSIDDIASMKRARENEQHYLVEPLALMDRVDETVTARAEAVMQKWQRISKDELPAGAQCEGMPLDIYWNKKTGKAEITEWIDRSDDHVIHGFVLSSALMLYRLQCISGTACVHIQGEGYKCVWEVYMLHKATNRVMWFHDYKGTFYCRFQRGPKPEQYQADGLELINLLFAPNCPHPYDGIIAGTVA</sequence>
<reference evidence="2" key="1">
    <citation type="submission" date="2021-02" db="EMBL/GenBank/DDBJ databases">
        <title>First Annotated Genome of the Yellow-green Alga Tribonema minus.</title>
        <authorList>
            <person name="Mahan K.M."/>
        </authorList>
    </citation>
    <scope>NUCLEOTIDE SEQUENCE</scope>
    <source>
        <strain evidence="2">UTEX B ZZ1240</strain>
    </source>
</reference>
<proteinExistence type="predicted"/>
<evidence type="ECO:0000313" key="2">
    <source>
        <dbReference type="EMBL" id="KAG5178059.1"/>
    </source>
</evidence>
<accession>A0A836C9Y8</accession>
<gene>
    <name evidence="2" type="ORF">JKP88DRAFT_248354</name>
</gene>
<dbReference type="AlphaFoldDB" id="A0A836C9Y8"/>
<evidence type="ECO:0000313" key="3">
    <source>
        <dbReference type="Proteomes" id="UP000664859"/>
    </source>
</evidence>
<protein>
    <submittedName>
        <fullName evidence="2">Uncharacterized protein</fullName>
    </submittedName>
</protein>
<dbReference type="Proteomes" id="UP000664859">
    <property type="component" value="Unassembled WGS sequence"/>
</dbReference>
<comment type="caution">
    <text evidence="2">The sequence shown here is derived from an EMBL/GenBank/DDBJ whole genome shotgun (WGS) entry which is preliminary data.</text>
</comment>